<evidence type="ECO:0000313" key="5">
    <source>
        <dbReference type="EMBL" id="QWU87302.1"/>
    </source>
</evidence>
<reference evidence="5 6" key="1">
    <citation type="submission" date="2021-06" db="EMBL/GenBank/DDBJ databases">
        <title>Candida outbreak in Lebanon.</title>
        <authorList>
            <person name="Finianos M."/>
        </authorList>
    </citation>
    <scope>NUCLEOTIDE SEQUENCE [LARGE SCALE GENOMIC DNA]</scope>
    <source>
        <strain evidence="5">CA3LBN</strain>
    </source>
</reference>
<dbReference type="InterPro" id="IPR006073">
    <property type="entry name" value="GTP-bd"/>
</dbReference>
<dbReference type="PANTHER" id="PTHR23305">
    <property type="entry name" value="OBG GTPASE FAMILY"/>
    <property type="match status" value="1"/>
</dbReference>
<organism evidence="5 6">
    <name type="scientific">Candidozyma haemuli</name>
    <dbReference type="NCBI Taxonomy" id="45357"/>
    <lineage>
        <taxon>Eukaryota</taxon>
        <taxon>Fungi</taxon>
        <taxon>Dikarya</taxon>
        <taxon>Ascomycota</taxon>
        <taxon>Saccharomycotina</taxon>
        <taxon>Pichiomycetes</taxon>
        <taxon>Metschnikowiaceae</taxon>
        <taxon>Candidozyma</taxon>
    </lineage>
</organism>
<keyword evidence="2" id="KW-0812">Transmembrane</keyword>
<feature type="transmembrane region" description="Helical" evidence="2">
    <location>
        <begin position="6"/>
        <end position="23"/>
    </location>
</feature>
<feature type="transmembrane region" description="Helical" evidence="2">
    <location>
        <begin position="77"/>
        <end position="102"/>
    </location>
</feature>
<feature type="transmembrane region" description="Helical" evidence="2">
    <location>
        <begin position="44"/>
        <end position="65"/>
    </location>
</feature>
<feature type="transmembrane region" description="Helical" evidence="2">
    <location>
        <begin position="114"/>
        <end position="135"/>
    </location>
</feature>
<feature type="domain" description="G" evidence="3">
    <location>
        <begin position="216"/>
        <end position="332"/>
    </location>
</feature>
<keyword evidence="1" id="KW-0067">ATP-binding</keyword>
<dbReference type="PANTHER" id="PTHR23305:SF9">
    <property type="entry name" value="OBG-LIKE ATPASE HOMOLOG"/>
    <property type="match status" value="1"/>
</dbReference>
<dbReference type="InterPro" id="IPR004396">
    <property type="entry name" value="ATPase_YchF/OLA1"/>
</dbReference>
<proteinExistence type="predicted"/>
<dbReference type="EMBL" id="CP076662">
    <property type="protein sequence ID" value="QWU87302.1"/>
    <property type="molecule type" value="Genomic_DNA"/>
</dbReference>
<dbReference type="Gene3D" id="3.40.50.300">
    <property type="entry name" value="P-loop containing nucleotide triphosphate hydrolases"/>
    <property type="match status" value="1"/>
</dbReference>
<dbReference type="InterPro" id="IPR041706">
    <property type="entry name" value="YchF_N"/>
</dbReference>
<sequence>MSVPEALYVAGYVLQIVSYVLATEKVSRKGNVLGLSCDFISYSWLWFVSNVYFGGNYLASTYVVFQYANRYPEYPTFYTSKLVFFLDCLGLAATSCLMYQIFRKYRSTRKGNEALGMLFYFVITLVILGLVWLLWNYARGQETLNELDIANYFWLVAYMSFSFRLISQCSTNWFFSRFHIIHKNFMLLQTVSLFLLTSSLVSYRVRGTSCNNLSSGVVGLANVGKSTFFQAITKSTLGNPANYPYATIDPSMSLIVVESPKLDHLQKLYGSAKKVPTSMTIYDIAGLTRNAASGEGLGNKFLADIRQVDGVFHVVRGFRDDEITHIEHNVDPVRDMTIVTDELILKDLDYIEIGLEQAQKALKKPQADKGKIQFEIDTLNKLSDLLYSGRKVSTVEWSNEEIDIINPLNLLTAKPTVVLLNVNEADYQNDSNEFKEAVQGWIQENCPEDQLMLFSAAYETQLNEKRDNVEELEAYMAEHGHKGSAMSGIVDKMRSALRLVSFYTCGPKEAHQWTVREGSLAPEAAGTIHTDLQKTFISAQVYKWKDLQDEQPPLDEAGLRSKGKQHRQGKAYVIEDGDVLVVKAAGGKAR</sequence>
<dbReference type="InterPro" id="IPR023192">
    <property type="entry name" value="TGS-like_dom_sf"/>
</dbReference>
<dbReference type="SUPFAM" id="SSF52540">
    <property type="entry name" value="P-loop containing nucleoside triphosphate hydrolases"/>
    <property type="match status" value="1"/>
</dbReference>
<evidence type="ECO:0000256" key="2">
    <source>
        <dbReference type="SAM" id="Phobius"/>
    </source>
</evidence>
<dbReference type="Pfam" id="PF06071">
    <property type="entry name" value="YchF-GTPase_C"/>
    <property type="match status" value="1"/>
</dbReference>
<dbReference type="PRINTS" id="PR00326">
    <property type="entry name" value="GTP1OBG"/>
</dbReference>
<keyword evidence="6" id="KW-1185">Reference proteome</keyword>
<feature type="domain" description="YchF C-terminal" evidence="4">
    <location>
        <begin position="499"/>
        <end position="584"/>
    </location>
</feature>
<dbReference type="InterPro" id="IPR012675">
    <property type="entry name" value="Beta-grasp_dom_sf"/>
</dbReference>
<dbReference type="InterPro" id="IPR013029">
    <property type="entry name" value="YchF_C"/>
</dbReference>
<name>A0ABX8I2L0_9ASCO</name>
<keyword evidence="1" id="KW-0547">Nucleotide-binding</keyword>
<dbReference type="Pfam" id="PF01926">
    <property type="entry name" value="MMR_HSR1"/>
    <property type="match status" value="1"/>
</dbReference>
<evidence type="ECO:0000313" key="6">
    <source>
        <dbReference type="Proteomes" id="UP000825434"/>
    </source>
</evidence>
<dbReference type="InterPro" id="IPR012676">
    <property type="entry name" value="TGS-like"/>
</dbReference>
<feature type="transmembrane region" description="Helical" evidence="2">
    <location>
        <begin position="155"/>
        <end position="175"/>
    </location>
</feature>
<gene>
    <name evidence="5" type="ORF">CA3LBN_001567</name>
</gene>
<dbReference type="Gene3D" id="1.10.150.300">
    <property type="entry name" value="TGS-like domain"/>
    <property type="match status" value="1"/>
</dbReference>
<accession>A0ABX8I2L0</accession>
<evidence type="ECO:0000259" key="4">
    <source>
        <dbReference type="Pfam" id="PF06071"/>
    </source>
</evidence>
<feature type="transmembrane region" description="Helical" evidence="2">
    <location>
        <begin position="187"/>
        <end position="205"/>
    </location>
</feature>
<dbReference type="Gene3D" id="3.10.20.30">
    <property type="match status" value="1"/>
</dbReference>
<evidence type="ECO:0000256" key="1">
    <source>
        <dbReference type="ARBA" id="ARBA00022840"/>
    </source>
</evidence>
<evidence type="ECO:0000259" key="3">
    <source>
        <dbReference type="Pfam" id="PF01926"/>
    </source>
</evidence>
<dbReference type="SUPFAM" id="SSF81271">
    <property type="entry name" value="TGS-like"/>
    <property type="match status" value="1"/>
</dbReference>
<dbReference type="InterPro" id="IPR027417">
    <property type="entry name" value="P-loop_NTPase"/>
</dbReference>
<keyword evidence="2" id="KW-1133">Transmembrane helix</keyword>
<evidence type="ECO:0008006" key="7">
    <source>
        <dbReference type="Google" id="ProtNLM"/>
    </source>
</evidence>
<dbReference type="CDD" id="cd01900">
    <property type="entry name" value="YchF"/>
    <property type="match status" value="1"/>
</dbReference>
<keyword evidence="2" id="KW-0472">Membrane</keyword>
<dbReference type="NCBIfam" id="TIGR00092">
    <property type="entry name" value="redox-regulated ATPase YchF"/>
    <property type="match status" value="1"/>
</dbReference>
<protein>
    <recommendedName>
        <fullName evidence="7">GTP-binding protein</fullName>
    </recommendedName>
</protein>
<dbReference type="Proteomes" id="UP000825434">
    <property type="component" value="Chromosome 2"/>
</dbReference>